<name>A0ACC1Y4Q3_MELAZ</name>
<reference evidence="1 2" key="1">
    <citation type="journal article" date="2023" name="Science">
        <title>Complex scaffold remodeling in plant triterpene biosynthesis.</title>
        <authorList>
            <person name="De La Pena R."/>
            <person name="Hodgson H."/>
            <person name="Liu J.C."/>
            <person name="Stephenson M.J."/>
            <person name="Martin A.C."/>
            <person name="Owen C."/>
            <person name="Harkess A."/>
            <person name="Leebens-Mack J."/>
            <person name="Jimenez L.E."/>
            <person name="Osbourn A."/>
            <person name="Sattely E.S."/>
        </authorList>
    </citation>
    <scope>NUCLEOTIDE SEQUENCE [LARGE SCALE GENOMIC DNA]</scope>
    <source>
        <strain evidence="2">cv. JPN11</strain>
        <tissue evidence="1">Leaf</tissue>
    </source>
</reference>
<sequence>MCHGLESIATAVEPVATKTVNSVVGAATELVKGPETKLESGYGQALNITKILSKHSDFSTFNDLLTQSKLADQINNRETTTVLAVDNSGVSSLSGKPSNEIKRILSRHVILDYYDPEKLKHLKNNKSTSLTTLFQASGKAEKDQGFLTVTTSDGDISFKSAAPGSTSTSRLMKSVASQPYNISVLQVSSIITAPGSADSPAGSPDSSPLSPAPSPAPRKKKARPPSDIEEGSPPAPEDEAEGPAANAPAPAEAPKPEASGAAAANIIGVIKQLPVGVLVMILCSF</sequence>
<dbReference type="Proteomes" id="UP001164539">
    <property type="component" value="Chromosome 5"/>
</dbReference>
<organism evidence="1 2">
    <name type="scientific">Melia azedarach</name>
    <name type="common">Chinaberry tree</name>
    <dbReference type="NCBI Taxonomy" id="155640"/>
    <lineage>
        <taxon>Eukaryota</taxon>
        <taxon>Viridiplantae</taxon>
        <taxon>Streptophyta</taxon>
        <taxon>Embryophyta</taxon>
        <taxon>Tracheophyta</taxon>
        <taxon>Spermatophyta</taxon>
        <taxon>Magnoliopsida</taxon>
        <taxon>eudicotyledons</taxon>
        <taxon>Gunneridae</taxon>
        <taxon>Pentapetalae</taxon>
        <taxon>rosids</taxon>
        <taxon>malvids</taxon>
        <taxon>Sapindales</taxon>
        <taxon>Meliaceae</taxon>
        <taxon>Melia</taxon>
    </lineage>
</organism>
<gene>
    <name evidence="1" type="ORF">OWV82_010339</name>
</gene>
<proteinExistence type="predicted"/>
<comment type="caution">
    <text evidence="1">The sequence shown here is derived from an EMBL/GenBank/DDBJ whole genome shotgun (WGS) entry which is preliminary data.</text>
</comment>
<keyword evidence="2" id="KW-1185">Reference proteome</keyword>
<dbReference type="EMBL" id="CM051398">
    <property type="protein sequence ID" value="KAJ4718690.1"/>
    <property type="molecule type" value="Genomic_DNA"/>
</dbReference>
<protein>
    <submittedName>
        <fullName evidence="1">Fasciclin-like arabinogalactan protein</fullName>
    </submittedName>
</protein>
<accession>A0ACC1Y4Q3</accession>
<evidence type="ECO:0000313" key="2">
    <source>
        <dbReference type="Proteomes" id="UP001164539"/>
    </source>
</evidence>
<evidence type="ECO:0000313" key="1">
    <source>
        <dbReference type="EMBL" id="KAJ4718690.1"/>
    </source>
</evidence>